<dbReference type="PIRSF" id="PIRSF030771">
    <property type="entry name" value="UCP030771"/>
    <property type="match status" value="1"/>
</dbReference>
<evidence type="ECO:0008006" key="3">
    <source>
        <dbReference type="Google" id="ProtNLM"/>
    </source>
</evidence>
<keyword evidence="2" id="KW-1185">Reference proteome</keyword>
<name>A0A3D8PEN0_9RHOB</name>
<dbReference type="InterPro" id="IPR011231">
    <property type="entry name" value="Phage_VT1-Sakai_H0018"/>
</dbReference>
<sequence>MARNHVQPGLVLSTPAPAAVLSGGVVVAGNLVGIAQGDAAAGETVDVALTGVWEIPKAAADSFAVGDRVFWNATTGLATSTVGSNARVGTAAEAAAASTGAVRVRLVQL</sequence>
<dbReference type="RefSeq" id="WP_115754899.1">
    <property type="nucleotide sequence ID" value="NZ_QFCQ01000014.1"/>
</dbReference>
<evidence type="ECO:0000313" key="1">
    <source>
        <dbReference type="EMBL" id="RDW14102.1"/>
    </source>
</evidence>
<dbReference type="AlphaFoldDB" id="A0A3D8PEN0"/>
<reference evidence="1 2" key="1">
    <citation type="submission" date="2018-05" db="EMBL/GenBank/DDBJ databases">
        <title>Whole genome sequencing of Paracoccus thiocyanatus SST.</title>
        <authorList>
            <person name="Ghosh W."/>
            <person name="Rameez M.J."/>
            <person name="Roy C."/>
        </authorList>
    </citation>
    <scope>NUCLEOTIDE SEQUENCE [LARGE SCALE GENOMIC DNA]</scope>
    <source>
        <strain evidence="1 2">SST</strain>
    </source>
</reference>
<dbReference type="Pfam" id="PF09956">
    <property type="entry name" value="Phage_cement_2"/>
    <property type="match status" value="1"/>
</dbReference>
<evidence type="ECO:0000313" key="2">
    <source>
        <dbReference type="Proteomes" id="UP000256679"/>
    </source>
</evidence>
<accession>A0A3D8PEN0</accession>
<dbReference type="EMBL" id="QFCQ01000014">
    <property type="protein sequence ID" value="RDW14102.1"/>
    <property type="molecule type" value="Genomic_DNA"/>
</dbReference>
<gene>
    <name evidence="1" type="ORF">DIE28_04485</name>
</gene>
<dbReference type="Proteomes" id="UP000256679">
    <property type="component" value="Unassembled WGS sequence"/>
</dbReference>
<organism evidence="1 2">
    <name type="scientific">Paracoccus thiocyanatus</name>
    <dbReference type="NCBI Taxonomy" id="34006"/>
    <lineage>
        <taxon>Bacteria</taxon>
        <taxon>Pseudomonadati</taxon>
        <taxon>Pseudomonadota</taxon>
        <taxon>Alphaproteobacteria</taxon>
        <taxon>Rhodobacterales</taxon>
        <taxon>Paracoccaceae</taxon>
        <taxon>Paracoccus</taxon>
    </lineage>
</organism>
<proteinExistence type="predicted"/>
<comment type="caution">
    <text evidence="1">The sequence shown here is derived from an EMBL/GenBank/DDBJ whole genome shotgun (WGS) entry which is preliminary data.</text>
</comment>
<protein>
    <recommendedName>
        <fullName evidence="3">DUF2190 family protein</fullName>
    </recommendedName>
</protein>